<dbReference type="GO" id="GO:0016705">
    <property type="term" value="F:oxidoreductase activity, acting on paired donors, with incorporation or reduction of molecular oxygen"/>
    <property type="evidence" value="ECO:0007669"/>
    <property type="project" value="InterPro"/>
</dbReference>
<dbReference type="VEuPathDB" id="VectorBase:ADIR006364"/>
<proteinExistence type="inferred from homology"/>
<dbReference type="PROSITE" id="PS00086">
    <property type="entry name" value="CYTOCHROME_P450"/>
    <property type="match status" value="2"/>
</dbReference>
<keyword evidence="13" id="KW-1133">Transmembrane helix</keyword>
<keyword evidence="9" id="KW-0560">Oxidoreductase</keyword>
<dbReference type="GO" id="GO:0020037">
    <property type="term" value="F:heme binding"/>
    <property type="evidence" value="ECO:0007669"/>
    <property type="project" value="InterPro"/>
</dbReference>
<dbReference type="SUPFAM" id="SSF48264">
    <property type="entry name" value="Cytochrome P450"/>
    <property type="match status" value="2"/>
</dbReference>
<organism evidence="14 15">
    <name type="scientific">Anopheles dirus</name>
    <dbReference type="NCBI Taxonomy" id="7168"/>
    <lineage>
        <taxon>Eukaryota</taxon>
        <taxon>Metazoa</taxon>
        <taxon>Ecdysozoa</taxon>
        <taxon>Arthropoda</taxon>
        <taxon>Hexapoda</taxon>
        <taxon>Insecta</taxon>
        <taxon>Pterygota</taxon>
        <taxon>Neoptera</taxon>
        <taxon>Endopterygota</taxon>
        <taxon>Diptera</taxon>
        <taxon>Nematocera</taxon>
        <taxon>Culicoidea</taxon>
        <taxon>Culicidae</taxon>
        <taxon>Anophelinae</taxon>
        <taxon>Anopheles</taxon>
    </lineage>
</organism>
<evidence type="ECO:0000256" key="2">
    <source>
        <dbReference type="ARBA" id="ARBA00004174"/>
    </source>
</evidence>
<evidence type="ECO:0000256" key="3">
    <source>
        <dbReference type="ARBA" id="ARBA00004406"/>
    </source>
</evidence>
<evidence type="ECO:0000313" key="15">
    <source>
        <dbReference type="Proteomes" id="UP000075884"/>
    </source>
</evidence>
<dbReference type="AlphaFoldDB" id="A0A182NFE2"/>
<keyword evidence="5" id="KW-0349">Heme</keyword>
<evidence type="ECO:0000256" key="8">
    <source>
        <dbReference type="ARBA" id="ARBA00022848"/>
    </source>
</evidence>
<dbReference type="PRINTS" id="PR00385">
    <property type="entry name" value="P450"/>
</dbReference>
<evidence type="ECO:0000256" key="9">
    <source>
        <dbReference type="ARBA" id="ARBA00023002"/>
    </source>
</evidence>
<dbReference type="InterPro" id="IPR001128">
    <property type="entry name" value="Cyt_P450"/>
</dbReference>
<dbReference type="EnsemblMetazoa" id="ADIR006364-RA">
    <property type="protein sequence ID" value="ADIR006364-PA"/>
    <property type="gene ID" value="ADIR006364"/>
</dbReference>
<evidence type="ECO:0000256" key="12">
    <source>
        <dbReference type="ARBA" id="ARBA00023136"/>
    </source>
</evidence>
<dbReference type="GO" id="GO:0005789">
    <property type="term" value="C:endoplasmic reticulum membrane"/>
    <property type="evidence" value="ECO:0007669"/>
    <property type="project" value="UniProtKB-SubCell"/>
</dbReference>
<dbReference type="FunFam" id="1.10.630.10:FF:000042">
    <property type="entry name" value="Cytochrome P450"/>
    <property type="match status" value="2"/>
</dbReference>
<feature type="transmembrane region" description="Helical" evidence="13">
    <location>
        <begin position="6"/>
        <end position="24"/>
    </location>
</feature>
<evidence type="ECO:0000256" key="1">
    <source>
        <dbReference type="ARBA" id="ARBA00001971"/>
    </source>
</evidence>
<keyword evidence="10" id="KW-0408">Iron</keyword>
<comment type="similarity">
    <text evidence="4">Belongs to the cytochrome P450 family.</text>
</comment>
<dbReference type="PANTHER" id="PTHR24292:SF93">
    <property type="entry name" value="CYTOCHROME P450 310A1-RELATED"/>
    <property type="match status" value="1"/>
</dbReference>
<keyword evidence="7" id="KW-0256">Endoplasmic reticulum</keyword>
<accession>A0A182NFE2</accession>
<evidence type="ECO:0000313" key="14">
    <source>
        <dbReference type="EnsemblMetazoa" id="ADIR006364-PA"/>
    </source>
</evidence>
<dbReference type="GO" id="GO:0005506">
    <property type="term" value="F:iron ion binding"/>
    <property type="evidence" value="ECO:0007669"/>
    <property type="project" value="InterPro"/>
</dbReference>
<keyword evidence="6" id="KW-0479">Metal-binding</keyword>
<evidence type="ECO:0000256" key="6">
    <source>
        <dbReference type="ARBA" id="ARBA00022723"/>
    </source>
</evidence>
<evidence type="ECO:0008006" key="16">
    <source>
        <dbReference type="Google" id="ProtNLM"/>
    </source>
</evidence>
<dbReference type="STRING" id="7168.A0A182NFE2"/>
<sequence length="1000" mass="113940">MLLYTIGLIAAVVFFGLKYIYSYWDRHGLPNLKPEIPYGNLRALAQKKEGFNVTVNKLYERSSERLVGVYLFFRPAILIRDAHLAKRIMVNDFQSFHDRGVYCNEHGDPMSANLFALPGQRWKNLRGKLTPTFTSGQLRLMLPTFLTEGNKLQSYLELLADEGKIVDMRDVLSRYVLDVVASVFFGFEANCLHNPSDAFRTALLDLNNAESFFSNIRTTGIFICPALLKYTGISSLSPPVKKFTTEVISSHLHQRESNQITRKDFIQMLTDLRRKAGSNVQESLTDAQCAANVFLFYAAGADTSTGTISFTLHELTHKPEVMAKLQREVDEMLEQHGGEITYDNIKEMKYLDLCVKETLRLYPSLAILNRECTEDYRVPDSDVVIRKGTQVIIPLLGISMDEKYFPEPESYSPERFDEGTKNYDPDAYYPFGAGPRNCIGLRQGILLSKIALVMMLSRFKFTATIPRKLSFEPVTVTLAPKGGLPMKIERRKRRWKIVLVSVLLLRYIMFVYTLALFATLLFLGLKYIYSYWDRHGVHHLKPEIPYGNLRTLAEKKESFGIAINNLYHRSTERLVGVYLFFRPAILIRDAHLAKRIMVNDFQSFHDRGVYCEEQRDPISANLFALPGQRWKNLRARLTPTFTSGQLRNMMPTLMDVGKKLLDHMKTLADDKPVVDMRDVSSRFVLDIIASVFFGFDANCINNSEDPFLTTLKLAVRRGNFVDNIRSAGVFICPGLLKLTGLTSLPSELVKFVTEIITYQIDHREKNQTSRKDFVQLLIDLRREASKTGEESLTIEQCAANVFLFYIAGAETSTATISFTLHELTHNPAAMSKLQAEIDETLERHNGEITYENIKEMKYLDLCVKETLRKYPGLPILNRECTIDYRVPDSDTVIHKGTQVVIPLLGISMNEKYFPDPETYSPERFDEATKNYDPEAYFPFGVGPRNCIGLRQGVLVSKIGLVLMLSKFNFVATVPAKVKFAVATVPLAPKRGLPMRIERRK</sequence>
<reference evidence="15" key="1">
    <citation type="submission" date="2013-03" db="EMBL/GenBank/DDBJ databases">
        <title>The Genome Sequence of Anopheles dirus WRAIR2.</title>
        <authorList>
            <consortium name="The Broad Institute Genomics Platform"/>
            <person name="Neafsey D.E."/>
            <person name="Walton C."/>
            <person name="Walker B."/>
            <person name="Young S.K."/>
            <person name="Zeng Q."/>
            <person name="Gargeya S."/>
            <person name="Fitzgerald M."/>
            <person name="Haas B."/>
            <person name="Abouelleil A."/>
            <person name="Allen A.W."/>
            <person name="Alvarado L."/>
            <person name="Arachchi H.M."/>
            <person name="Berlin A.M."/>
            <person name="Chapman S.B."/>
            <person name="Gainer-Dewar J."/>
            <person name="Goldberg J."/>
            <person name="Griggs A."/>
            <person name="Gujja S."/>
            <person name="Hansen M."/>
            <person name="Howarth C."/>
            <person name="Imamovic A."/>
            <person name="Ireland A."/>
            <person name="Larimer J."/>
            <person name="McCowan C."/>
            <person name="Murphy C."/>
            <person name="Pearson M."/>
            <person name="Poon T.W."/>
            <person name="Priest M."/>
            <person name="Roberts A."/>
            <person name="Saif S."/>
            <person name="Shea T."/>
            <person name="Sisk P."/>
            <person name="Sykes S."/>
            <person name="Wortman J."/>
            <person name="Nusbaum C."/>
            <person name="Birren B."/>
        </authorList>
    </citation>
    <scope>NUCLEOTIDE SEQUENCE [LARGE SCALE GENOMIC DNA]</scope>
    <source>
        <strain evidence="15">WRAIR2</strain>
    </source>
</reference>
<keyword evidence="11" id="KW-0503">Monooxygenase</keyword>
<protein>
    <recommendedName>
        <fullName evidence="16">Cytochrome P450</fullName>
    </recommendedName>
</protein>
<dbReference type="CDD" id="cd11056">
    <property type="entry name" value="CYP6-like"/>
    <property type="match status" value="2"/>
</dbReference>
<keyword evidence="12 13" id="KW-0472">Membrane</keyword>
<keyword evidence="13" id="KW-0812">Transmembrane</keyword>
<evidence type="ECO:0000256" key="10">
    <source>
        <dbReference type="ARBA" id="ARBA00023004"/>
    </source>
</evidence>
<dbReference type="Proteomes" id="UP000075884">
    <property type="component" value="Unassembled WGS sequence"/>
</dbReference>
<keyword evidence="15" id="KW-1185">Reference proteome</keyword>
<name>A0A182NFE2_9DIPT</name>
<evidence type="ECO:0000256" key="5">
    <source>
        <dbReference type="ARBA" id="ARBA00022617"/>
    </source>
</evidence>
<dbReference type="Gene3D" id="1.10.630.10">
    <property type="entry name" value="Cytochrome P450"/>
    <property type="match status" value="2"/>
</dbReference>
<dbReference type="Pfam" id="PF00067">
    <property type="entry name" value="p450"/>
    <property type="match status" value="2"/>
</dbReference>
<dbReference type="GO" id="GO:0004497">
    <property type="term" value="F:monooxygenase activity"/>
    <property type="evidence" value="ECO:0007669"/>
    <property type="project" value="UniProtKB-KW"/>
</dbReference>
<dbReference type="PRINTS" id="PR00463">
    <property type="entry name" value="EP450I"/>
</dbReference>
<keyword evidence="8" id="KW-0492">Microsome</keyword>
<comment type="cofactor">
    <cofactor evidence="1">
        <name>heme</name>
        <dbReference type="ChEBI" id="CHEBI:30413"/>
    </cofactor>
</comment>
<evidence type="ECO:0000256" key="13">
    <source>
        <dbReference type="SAM" id="Phobius"/>
    </source>
</evidence>
<dbReference type="InterPro" id="IPR050476">
    <property type="entry name" value="Insect_CytP450_Detox"/>
</dbReference>
<dbReference type="InterPro" id="IPR002401">
    <property type="entry name" value="Cyt_P450_E_grp-I"/>
</dbReference>
<dbReference type="InterPro" id="IPR036396">
    <property type="entry name" value="Cyt_P450_sf"/>
</dbReference>
<comment type="subcellular location">
    <subcellularLocation>
        <location evidence="3">Endoplasmic reticulum membrane</location>
        <topology evidence="3">Peripheral membrane protein</topology>
    </subcellularLocation>
    <subcellularLocation>
        <location evidence="2">Microsome membrane</location>
        <topology evidence="2">Peripheral membrane protein</topology>
    </subcellularLocation>
</comment>
<evidence type="ECO:0000256" key="7">
    <source>
        <dbReference type="ARBA" id="ARBA00022824"/>
    </source>
</evidence>
<evidence type="ECO:0000256" key="11">
    <source>
        <dbReference type="ARBA" id="ARBA00023033"/>
    </source>
</evidence>
<dbReference type="PANTHER" id="PTHR24292">
    <property type="entry name" value="CYTOCHROME P450"/>
    <property type="match status" value="1"/>
</dbReference>
<feature type="transmembrane region" description="Helical" evidence="13">
    <location>
        <begin position="497"/>
        <end position="525"/>
    </location>
</feature>
<evidence type="ECO:0000256" key="4">
    <source>
        <dbReference type="ARBA" id="ARBA00010617"/>
    </source>
</evidence>
<dbReference type="InterPro" id="IPR017972">
    <property type="entry name" value="Cyt_P450_CS"/>
</dbReference>
<reference evidence="14" key="2">
    <citation type="submission" date="2020-05" db="UniProtKB">
        <authorList>
            <consortium name="EnsemblMetazoa"/>
        </authorList>
    </citation>
    <scope>IDENTIFICATION</scope>
    <source>
        <strain evidence="14">WRAIR2</strain>
    </source>
</reference>